<dbReference type="Proteomes" id="UP001321473">
    <property type="component" value="Unassembled WGS sequence"/>
</dbReference>
<evidence type="ECO:0000313" key="2">
    <source>
        <dbReference type="Proteomes" id="UP001321473"/>
    </source>
</evidence>
<keyword evidence="2" id="KW-1185">Reference proteome</keyword>
<proteinExistence type="predicted"/>
<accession>A0AAQ4EB06</accession>
<comment type="caution">
    <text evidence="1">The sequence shown here is derived from an EMBL/GenBank/DDBJ whole genome shotgun (WGS) entry which is preliminary data.</text>
</comment>
<gene>
    <name evidence="1" type="ORF">V5799_024850</name>
</gene>
<sequence length="94" mass="10530">LLVVWCRVERASAVHENVFLTAFFEVHAPECIRNVAIVLMSAATQHYHEPASNGETSISTREPTPFTFLPLGAVFMSSMEAKTRTMHAVLRRKS</sequence>
<evidence type="ECO:0000313" key="1">
    <source>
        <dbReference type="EMBL" id="KAK8771906.1"/>
    </source>
</evidence>
<protein>
    <submittedName>
        <fullName evidence="1">Uncharacterized protein</fullName>
    </submittedName>
</protein>
<dbReference type="AlphaFoldDB" id="A0AAQ4EB06"/>
<feature type="non-terminal residue" evidence="1">
    <location>
        <position position="1"/>
    </location>
</feature>
<organism evidence="1 2">
    <name type="scientific">Amblyomma americanum</name>
    <name type="common">Lone star tick</name>
    <dbReference type="NCBI Taxonomy" id="6943"/>
    <lineage>
        <taxon>Eukaryota</taxon>
        <taxon>Metazoa</taxon>
        <taxon>Ecdysozoa</taxon>
        <taxon>Arthropoda</taxon>
        <taxon>Chelicerata</taxon>
        <taxon>Arachnida</taxon>
        <taxon>Acari</taxon>
        <taxon>Parasitiformes</taxon>
        <taxon>Ixodida</taxon>
        <taxon>Ixodoidea</taxon>
        <taxon>Ixodidae</taxon>
        <taxon>Amblyomminae</taxon>
        <taxon>Amblyomma</taxon>
    </lineage>
</organism>
<reference evidence="1 2" key="1">
    <citation type="journal article" date="2023" name="Arcadia Sci">
        <title>De novo assembly of a long-read Amblyomma americanum tick genome.</title>
        <authorList>
            <person name="Chou S."/>
            <person name="Poskanzer K.E."/>
            <person name="Rollins M."/>
            <person name="Thuy-Boun P.S."/>
        </authorList>
    </citation>
    <scope>NUCLEOTIDE SEQUENCE [LARGE SCALE GENOMIC DNA]</scope>
    <source>
        <strain evidence="1">F_SG_1</strain>
        <tissue evidence="1">Salivary glands</tissue>
    </source>
</reference>
<name>A0AAQ4EB06_AMBAM</name>
<dbReference type="EMBL" id="JARKHS020019122">
    <property type="protein sequence ID" value="KAK8771906.1"/>
    <property type="molecule type" value="Genomic_DNA"/>
</dbReference>